<evidence type="ECO:0000256" key="2">
    <source>
        <dbReference type="ARBA" id="ARBA00022552"/>
    </source>
</evidence>
<evidence type="ECO:0000256" key="3">
    <source>
        <dbReference type="ARBA" id="ARBA00022603"/>
    </source>
</evidence>
<evidence type="ECO:0000313" key="8">
    <source>
        <dbReference type="Proteomes" id="UP000777774"/>
    </source>
</evidence>
<feature type="binding site" evidence="6">
    <location>
        <position position="137"/>
    </location>
    <ligand>
        <name>S-adenosyl-L-methionine</name>
        <dbReference type="ChEBI" id="CHEBI:59789"/>
    </ligand>
</feature>
<keyword evidence="2 6" id="KW-0698">rRNA processing</keyword>
<dbReference type="InterPro" id="IPR029063">
    <property type="entry name" value="SAM-dependent_MTases_sf"/>
</dbReference>
<dbReference type="SUPFAM" id="SSF53335">
    <property type="entry name" value="S-adenosyl-L-methionine-dependent methyltransferases"/>
    <property type="match status" value="1"/>
</dbReference>
<comment type="function">
    <text evidence="6">Specifically methylates the N7 position of a guanine in 16S rRNA.</text>
</comment>
<comment type="caution">
    <text evidence="7">The sequence shown here is derived from an EMBL/GenBank/DDBJ whole genome shotgun (WGS) entry which is preliminary data.</text>
</comment>
<dbReference type="EMBL" id="JAAXOY010000028">
    <property type="protein sequence ID" value="NKY38464.1"/>
    <property type="molecule type" value="Genomic_DNA"/>
</dbReference>
<accession>A0ABX1JWX7</accession>
<dbReference type="CDD" id="cd02440">
    <property type="entry name" value="AdoMet_MTases"/>
    <property type="match status" value="1"/>
</dbReference>
<gene>
    <name evidence="6 7" type="primary">rsmG</name>
    <name evidence="7" type="ORF">HGA02_02690</name>
</gene>
<evidence type="ECO:0000313" key="7">
    <source>
        <dbReference type="EMBL" id="NKY38464.1"/>
    </source>
</evidence>
<keyword evidence="3 6" id="KW-0489">Methyltransferase</keyword>
<comment type="similarity">
    <text evidence="6">Belongs to the methyltransferase superfamily. RNA methyltransferase RsmG family.</text>
</comment>
<reference evidence="7 8" key="1">
    <citation type="submission" date="2020-04" db="EMBL/GenBank/DDBJ databases">
        <title>MicrobeNet Type strains.</title>
        <authorList>
            <person name="Nicholson A.C."/>
        </authorList>
    </citation>
    <scope>NUCLEOTIDE SEQUENCE [LARGE SCALE GENOMIC DNA]</scope>
    <source>
        <strain evidence="7 8">ATCC BAA-787</strain>
    </source>
</reference>
<protein>
    <recommendedName>
        <fullName evidence="6">Ribosomal RNA small subunit methyltransferase G</fullName>
        <ecNumber evidence="6">2.1.1.-</ecNumber>
    </recommendedName>
    <alternativeName>
        <fullName evidence="6">16S rRNA 7-methylguanosine methyltransferase</fullName>
        <shortName evidence="6">16S rRNA m7G methyltransferase</shortName>
    </alternativeName>
</protein>
<keyword evidence="1 6" id="KW-0963">Cytoplasm</keyword>
<feature type="binding site" evidence="6">
    <location>
        <position position="142"/>
    </location>
    <ligand>
        <name>S-adenosyl-L-methionine</name>
        <dbReference type="ChEBI" id="CHEBI:59789"/>
    </ligand>
</feature>
<evidence type="ECO:0000256" key="4">
    <source>
        <dbReference type="ARBA" id="ARBA00022679"/>
    </source>
</evidence>
<dbReference type="NCBIfam" id="TIGR00138">
    <property type="entry name" value="rsmG_gidB"/>
    <property type="match status" value="1"/>
</dbReference>
<comment type="subcellular location">
    <subcellularLocation>
        <location evidence="6">Cytoplasm</location>
    </subcellularLocation>
</comment>
<dbReference type="InterPro" id="IPR003682">
    <property type="entry name" value="rRNA_ssu_MeTfrase_G"/>
</dbReference>
<dbReference type="HAMAP" id="MF_00074">
    <property type="entry name" value="16SrRNA_methyltr_G"/>
    <property type="match status" value="1"/>
</dbReference>
<keyword evidence="8" id="KW-1185">Reference proteome</keyword>
<keyword evidence="4 6" id="KW-0808">Transferase</keyword>
<dbReference type="Gene3D" id="3.40.50.150">
    <property type="entry name" value="Vaccinia Virus protein VP39"/>
    <property type="match status" value="1"/>
</dbReference>
<dbReference type="PANTHER" id="PTHR31760">
    <property type="entry name" value="S-ADENOSYL-L-METHIONINE-DEPENDENT METHYLTRANSFERASES SUPERFAMILY PROTEIN"/>
    <property type="match status" value="1"/>
</dbReference>
<organism evidence="7 8">
    <name type="scientific">Cellulomonas septica</name>
    <dbReference type="NCBI Taxonomy" id="285080"/>
    <lineage>
        <taxon>Bacteria</taxon>
        <taxon>Bacillati</taxon>
        <taxon>Actinomycetota</taxon>
        <taxon>Actinomycetes</taxon>
        <taxon>Micrococcales</taxon>
        <taxon>Cellulomonadaceae</taxon>
        <taxon>Cellulomonas</taxon>
    </lineage>
</organism>
<feature type="binding site" evidence="6">
    <location>
        <begin position="188"/>
        <end position="189"/>
    </location>
    <ligand>
        <name>S-adenosyl-L-methionine</name>
        <dbReference type="ChEBI" id="CHEBI:59789"/>
    </ligand>
</feature>
<evidence type="ECO:0000256" key="6">
    <source>
        <dbReference type="HAMAP-Rule" id="MF_00074"/>
    </source>
</evidence>
<comment type="caution">
    <text evidence="6">Lacks conserved residue(s) required for the propagation of feature annotation.</text>
</comment>
<dbReference type="PANTHER" id="PTHR31760:SF0">
    <property type="entry name" value="S-ADENOSYL-L-METHIONINE-DEPENDENT METHYLTRANSFERASES SUPERFAMILY PROTEIN"/>
    <property type="match status" value="1"/>
</dbReference>
<keyword evidence="5 6" id="KW-0949">S-adenosyl-L-methionine</keyword>
<proteinExistence type="inferred from homology"/>
<dbReference type="Proteomes" id="UP000777774">
    <property type="component" value="Unassembled WGS sequence"/>
</dbReference>
<sequence length="279" mass="29548">MGPRPACGSSGEVQDRTVRWVVAAAHERLERTLAGVNGEPRGATRSVVSRETGDVVTGEAPEVAGADDPLTGDPAVAEFFGDAWTAVAGFHSMLVDEGVLRGLVGPREVTRLWSRHLLNSAAVVPFLPEQGRIIDLGSGAGLPGIVVAAMRPECEVVLLEPMERRTDWLTEVAAHLKLDNAIVERNRAQDVHGRLVGDAVTARAVAALDKLYRMALPLLRPGGVLVALKGDKAEQEVQDAKHVGKKWGAGVAEVALASTIAGVEPTRVVRVVREVAGVR</sequence>
<feature type="binding site" evidence="6">
    <location>
        <position position="203"/>
    </location>
    <ligand>
        <name>S-adenosyl-L-methionine</name>
        <dbReference type="ChEBI" id="CHEBI:59789"/>
    </ligand>
</feature>
<evidence type="ECO:0000256" key="1">
    <source>
        <dbReference type="ARBA" id="ARBA00022490"/>
    </source>
</evidence>
<dbReference type="EC" id="2.1.1.-" evidence="6"/>
<dbReference type="Pfam" id="PF02527">
    <property type="entry name" value="GidB"/>
    <property type="match status" value="1"/>
</dbReference>
<evidence type="ECO:0000256" key="5">
    <source>
        <dbReference type="ARBA" id="ARBA00022691"/>
    </source>
</evidence>
<name>A0ABX1JWX7_9CELL</name>